<keyword evidence="1" id="KW-1133">Transmembrane helix</keyword>
<dbReference type="InterPro" id="IPR047928">
    <property type="entry name" value="Perm_prefix_1"/>
</dbReference>
<feature type="transmembrane region" description="Helical" evidence="1">
    <location>
        <begin position="159"/>
        <end position="180"/>
    </location>
</feature>
<keyword evidence="1" id="KW-0812">Transmembrane</keyword>
<keyword evidence="3" id="KW-1185">Reference proteome</keyword>
<keyword evidence="1" id="KW-0472">Membrane</keyword>
<organism evidence="2 3">
    <name type="scientific">Glycomyces niveus</name>
    <dbReference type="NCBI Taxonomy" id="2820287"/>
    <lineage>
        <taxon>Bacteria</taxon>
        <taxon>Bacillati</taxon>
        <taxon>Actinomycetota</taxon>
        <taxon>Actinomycetes</taxon>
        <taxon>Glycomycetales</taxon>
        <taxon>Glycomycetaceae</taxon>
        <taxon>Glycomyces</taxon>
    </lineage>
</organism>
<evidence type="ECO:0000313" key="2">
    <source>
        <dbReference type="EMBL" id="MBO3734083.1"/>
    </source>
</evidence>
<feature type="transmembrane region" description="Helical" evidence="1">
    <location>
        <begin position="260"/>
        <end position="280"/>
    </location>
</feature>
<dbReference type="RefSeq" id="WP_208497106.1">
    <property type="nucleotide sequence ID" value="NZ_JAGFNP010000007.1"/>
</dbReference>
<protein>
    <recommendedName>
        <fullName evidence="4">DUF4153 domain-containing protein</fullName>
    </recommendedName>
</protein>
<feature type="transmembrane region" description="Helical" evidence="1">
    <location>
        <begin position="437"/>
        <end position="454"/>
    </location>
</feature>
<feature type="transmembrane region" description="Helical" evidence="1">
    <location>
        <begin position="400"/>
        <end position="417"/>
    </location>
</feature>
<evidence type="ECO:0000256" key="1">
    <source>
        <dbReference type="SAM" id="Phobius"/>
    </source>
</evidence>
<feature type="transmembrane region" description="Helical" evidence="1">
    <location>
        <begin position="103"/>
        <end position="127"/>
    </location>
</feature>
<dbReference type="EMBL" id="JAGFNP010000007">
    <property type="protein sequence ID" value="MBO3734083.1"/>
    <property type="molecule type" value="Genomic_DNA"/>
</dbReference>
<feature type="transmembrane region" description="Helical" evidence="1">
    <location>
        <begin position="133"/>
        <end position="152"/>
    </location>
</feature>
<feature type="transmembrane region" description="Helical" evidence="1">
    <location>
        <begin position="186"/>
        <end position="208"/>
    </location>
</feature>
<gene>
    <name evidence="2" type="ORF">J5V16_14745</name>
</gene>
<evidence type="ECO:0000313" key="3">
    <source>
        <dbReference type="Proteomes" id="UP000681341"/>
    </source>
</evidence>
<evidence type="ECO:0008006" key="4">
    <source>
        <dbReference type="Google" id="ProtNLM"/>
    </source>
</evidence>
<dbReference type="Proteomes" id="UP000681341">
    <property type="component" value="Unassembled WGS sequence"/>
</dbReference>
<feature type="transmembrane region" description="Helical" evidence="1">
    <location>
        <begin position="326"/>
        <end position="345"/>
    </location>
</feature>
<dbReference type="NCBIfam" id="NF038403">
    <property type="entry name" value="perm_prefix_1"/>
    <property type="match status" value="1"/>
</dbReference>
<name>A0ABS3U5P0_9ACTN</name>
<feature type="transmembrane region" description="Helical" evidence="1">
    <location>
        <begin position="357"/>
        <end position="380"/>
    </location>
</feature>
<feature type="transmembrane region" description="Helical" evidence="1">
    <location>
        <begin position="228"/>
        <end position="254"/>
    </location>
</feature>
<comment type="caution">
    <text evidence="2">The sequence shown here is derived from an EMBL/GenBank/DDBJ whole genome shotgun (WGS) entry which is preliminary data.</text>
</comment>
<reference evidence="2 3" key="1">
    <citation type="submission" date="2021-03" db="EMBL/GenBank/DDBJ databases">
        <title>Glycomyces sp. nov., a novel actinomycete isolated from soil.</title>
        <authorList>
            <person name="Yang X."/>
            <person name="Xu X."/>
        </authorList>
    </citation>
    <scope>NUCLEOTIDE SEQUENCE [LARGE SCALE GENOMIC DNA]</scope>
    <source>
        <strain evidence="2 3">NEAU-S30</strain>
    </source>
</reference>
<accession>A0ABS3U5P0</accession>
<feature type="transmembrane region" description="Helical" evidence="1">
    <location>
        <begin position="301"/>
        <end position="320"/>
    </location>
</feature>
<proteinExistence type="predicted"/>
<sequence>MTENENDTELETQIAEWRAYMLRRRAVSDADVDELEDHLRERVTDLTGTGLHPDEAFLIAVKRMGRMDELSREFAREHSDRLWKQLVLTDEDASASAERRRGLLVMVVCAALGALAVKLPALFGFGFDDSAEFYVRNLGLLVLAPLALYFALRRDTGRGTAAALIGLFALGAVAANAYPFDTDSQSIVLTAIHLPIALWLVVGIAYAAGDWRSGQRRMDFIRFTGEWFIYLVLIGLGGGVLTGITVGTFSAIGIDAETFISEWLLPCGGAAAVVVAAWLVEAKQSVIENMAPVLTRVFTPLFAVTLVAVLVAIAVTTNAIDVERDMLILFDLLLVVVLALVLYSISARDPGAPAGVFDWMQLALVVAALLIDVLVLVAILGRITEFGFTPNKSAALGENLVLFVNLAWSAWLYWTVVRRRGRFARLERWQTDYVPVYAAWAWVVVLVFPPLFAFA</sequence>